<keyword evidence="7" id="KW-0963">Cytoplasm</keyword>
<dbReference type="PROSITE" id="PS50056">
    <property type="entry name" value="TYR_PHOSPHATASE_2"/>
    <property type="match status" value="1"/>
</dbReference>
<dbReference type="CDD" id="cd14509">
    <property type="entry name" value="PTP_PTEN"/>
    <property type="match status" value="1"/>
</dbReference>
<keyword evidence="8" id="KW-0378">Hydrolase</keyword>
<keyword evidence="9" id="KW-0904">Protein phosphatase</keyword>
<evidence type="ECO:0000256" key="17">
    <source>
        <dbReference type="ARBA" id="ARBA00043762"/>
    </source>
</evidence>
<comment type="catalytic activity">
    <reaction evidence="13">
        <text>1,2-dioctanoyl-sn-glycero-3-phospho-(1D-myo-inositol-3,4,5-trisphosphate) + H2O = 1,2-dioctanoyl-sn-glycero-3-phospho-(1D-myo-inositol-4,5-bisphosphate) + phosphate</text>
        <dbReference type="Rhea" id="RHEA:43552"/>
        <dbReference type="ChEBI" id="CHEBI:15377"/>
        <dbReference type="ChEBI" id="CHEBI:43474"/>
        <dbReference type="ChEBI" id="CHEBI:83416"/>
        <dbReference type="ChEBI" id="CHEBI:83419"/>
    </reaction>
    <physiologicalReaction direction="left-to-right" evidence="13">
        <dbReference type="Rhea" id="RHEA:43553"/>
    </physiologicalReaction>
</comment>
<gene>
    <name evidence="26" type="ORF">MONBRDRAFT_38555</name>
</gene>
<dbReference type="InterPro" id="IPR014020">
    <property type="entry name" value="Tensin_C2-dom"/>
</dbReference>
<dbReference type="EMBL" id="CH991568">
    <property type="protein sequence ID" value="EDQ86125.1"/>
    <property type="molecule type" value="Genomic_DNA"/>
</dbReference>
<evidence type="ECO:0000256" key="19">
    <source>
        <dbReference type="ARBA" id="ARBA00047986"/>
    </source>
</evidence>
<dbReference type="InterPro" id="IPR045101">
    <property type="entry name" value="PTP_PTEN"/>
</dbReference>
<evidence type="ECO:0000256" key="3">
    <source>
        <dbReference type="ARBA" id="ARBA00007881"/>
    </source>
</evidence>
<dbReference type="GO" id="GO:0004722">
    <property type="term" value="F:protein serine/threonine phosphatase activity"/>
    <property type="evidence" value="ECO:0007669"/>
    <property type="project" value="UniProtKB-EC"/>
</dbReference>
<dbReference type="eggNOG" id="KOG2283">
    <property type="taxonomic scope" value="Eukaryota"/>
</dbReference>
<evidence type="ECO:0000256" key="8">
    <source>
        <dbReference type="ARBA" id="ARBA00022801"/>
    </source>
</evidence>
<evidence type="ECO:0000256" key="21">
    <source>
        <dbReference type="ARBA" id="ARBA00051341"/>
    </source>
</evidence>
<comment type="catalytic activity">
    <reaction evidence="12">
        <text>1,2-dihexadecanoyl-sn-glycero-3-phospho-(1D-myo-inositol-3,4,5-trisphosphate) + H2O = 1,2-dihexadecanoyl-sn-glycero-3-phospho-(1D-myo-inositol-4,5-bisphosphate) + phosphate</text>
        <dbReference type="Rhea" id="RHEA:43560"/>
        <dbReference type="ChEBI" id="CHEBI:15377"/>
        <dbReference type="ChEBI" id="CHEBI:43474"/>
        <dbReference type="ChEBI" id="CHEBI:83420"/>
        <dbReference type="ChEBI" id="CHEBI:83423"/>
    </reaction>
    <physiologicalReaction direction="left-to-right" evidence="12">
        <dbReference type="Rhea" id="RHEA:43561"/>
    </physiologicalReaction>
</comment>
<sequence length="422" mass="47715">MATIAKHLVSKKKRRFMDEGFDLDLTFITRNIVAMGFPAEGREGIYRNHMRDVKRFFDYRCKDHYRVYNLCSERDYDPQKFYGRVAKYPFDDHNAPPFLLMQPFCEDVHQYLSEDSRNVAVIHCKAGKGRTGVMISAYLMHCGLFEKTEEALEFYGHARTMNGKGVTIPSQVRYVHYYGRYVREQREFEPIPLIMKRIILHGIPDFKDGTCVPQFTLRHGPQHVLTFKSGWYEGISREQGTATLELKPHTPVCGDVKLEFIHRKGSSGKEKMFHLWFNTFFIVNNRFYAAQSEVDKANKDKKNKIYPEGFAIEILFDNPEGNAKTSSPLAANSLSASTASAQGMVPTASDGSDPAIPATSRGGQPMLPSRGPDASGEPLSAIPGKLTHRDSNVSQAPEFSDSDLTTTDEDDDEWEGLPISDV</sequence>
<evidence type="ECO:0000256" key="16">
    <source>
        <dbReference type="ARBA" id="ARBA00043760"/>
    </source>
</evidence>
<dbReference type="PROSITE" id="PS51181">
    <property type="entry name" value="PPASE_TENSIN"/>
    <property type="match status" value="1"/>
</dbReference>
<evidence type="ECO:0000313" key="27">
    <source>
        <dbReference type="Proteomes" id="UP000001357"/>
    </source>
</evidence>
<feature type="domain" description="Tyrosine specific protein phosphatases" evidence="23">
    <location>
        <begin position="102"/>
        <end position="173"/>
    </location>
</feature>
<dbReference type="InterPro" id="IPR035892">
    <property type="entry name" value="C2_domain_sf"/>
</dbReference>
<evidence type="ECO:0000256" key="2">
    <source>
        <dbReference type="ARBA" id="ARBA00004496"/>
    </source>
</evidence>
<evidence type="ECO:0000256" key="22">
    <source>
        <dbReference type="SAM" id="MobiDB-lite"/>
    </source>
</evidence>
<evidence type="ECO:0000256" key="10">
    <source>
        <dbReference type="ARBA" id="ARBA00023098"/>
    </source>
</evidence>
<dbReference type="EC" id="3.1.3.67" evidence="4"/>
<dbReference type="SMART" id="SM01326">
    <property type="entry name" value="PTEN_C2"/>
    <property type="match status" value="1"/>
</dbReference>
<dbReference type="GO" id="GO:0004725">
    <property type="term" value="F:protein tyrosine phosphatase activity"/>
    <property type="evidence" value="ECO:0000318"/>
    <property type="project" value="GO_Central"/>
</dbReference>
<evidence type="ECO:0000259" key="25">
    <source>
        <dbReference type="PROSITE" id="PS51182"/>
    </source>
</evidence>
<dbReference type="Gene3D" id="2.60.40.1110">
    <property type="match status" value="1"/>
</dbReference>
<comment type="catalytic activity">
    <reaction evidence="19">
        <text>O-phospho-L-seryl-[protein] + H2O = L-seryl-[protein] + phosphate</text>
        <dbReference type="Rhea" id="RHEA:20629"/>
        <dbReference type="Rhea" id="RHEA-COMP:9863"/>
        <dbReference type="Rhea" id="RHEA-COMP:11604"/>
        <dbReference type="ChEBI" id="CHEBI:15377"/>
        <dbReference type="ChEBI" id="CHEBI:29999"/>
        <dbReference type="ChEBI" id="CHEBI:43474"/>
        <dbReference type="ChEBI" id="CHEBI:83421"/>
        <dbReference type="EC" id="3.1.3.16"/>
    </reaction>
    <physiologicalReaction direction="left-to-right" evidence="19">
        <dbReference type="Rhea" id="RHEA:20630"/>
    </physiologicalReaction>
</comment>
<reference evidence="26 27" key="1">
    <citation type="journal article" date="2008" name="Nature">
        <title>The genome of the choanoflagellate Monosiga brevicollis and the origin of metazoans.</title>
        <authorList>
            <consortium name="JGI Sequencing"/>
            <person name="King N."/>
            <person name="Westbrook M.J."/>
            <person name="Young S.L."/>
            <person name="Kuo A."/>
            <person name="Abedin M."/>
            <person name="Chapman J."/>
            <person name="Fairclough S."/>
            <person name="Hellsten U."/>
            <person name="Isogai Y."/>
            <person name="Letunic I."/>
            <person name="Marr M."/>
            <person name="Pincus D."/>
            <person name="Putnam N."/>
            <person name="Rokas A."/>
            <person name="Wright K.J."/>
            <person name="Zuzow R."/>
            <person name="Dirks W."/>
            <person name="Good M."/>
            <person name="Goodstein D."/>
            <person name="Lemons D."/>
            <person name="Li W."/>
            <person name="Lyons J.B."/>
            <person name="Morris A."/>
            <person name="Nichols S."/>
            <person name="Richter D.J."/>
            <person name="Salamov A."/>
            <person name="Bork P."/>
            <person name="Lim W.A."/>
            <person name="Manning G."/>
            <person name="Miller W.T."/>
            <person name="McGinnis W."/>
            <person name="Shapiro H."/>
            <person name="Tjian R."/>
            <person name="Grigoriev I.V."/>
            <person name="Rokhsar D."/>
        </authorList>
    </citation>
    <scope>NUCLEOTIDE SEQUENCE [LARGE SCALE GENOMIC DNA]</scope>
    <source>
        <strain evidence="27">MX1 / ATCC 50154</strain>
    </source>
</reference>
<dbReference type="AlphaFoldDB" id="A9V8Q5"/>
<evidence type="ECO:0000256" key="4">
    <source>
        <dbReference type="ARBA" id="ARBA00013015"/>
    </source>
</evidence>
<feature type="region of interest" description="Disordered" evidence="22">
    <location>
        <begin position="341"/>
        <end position="422"/>
    </location>
</feature>
<comment type="catalytic activity">
    <reaction evidence="16">
        <text>a 1,2-diacyl-sn-glycero-3-phospho-(1D-myo-inositol-3,4,5-trisphosphate) + H2O = a 1,2-diacyl-sn-glycero-3-phospho-(1D-myo-inositol-4,5-bisphosphate) + phosphate</text>
        <dbReference type="Rhea" id="RHEA:25017"/>
        <dbReference type="ChEBI" id="CHEBI:15377"/>
        <dbReference type="ChEBI" id="CHEBI:43474"/>
        <dbReference type="ChEBI" id="CHEBI:57836"/>
        <dbReference type="ChEBI" id="CHEBI:58456"/>
        <dbReference type="EC" id="3.1.3.67"/>
    </reaction>
    <physiologicalReaction direction="left-to-right" evidence="16">
        <dbReference type="Rhea" id="RHEA:25018"/>
    </physiologicalReaction>
</comment>
<keyword evidence="27" id="KW-1185">Reference proteome</keyword>
<evidence type="ECO:0000256" key="13">
    <source>
        <dbReference type="ARBA" id="ARBA00034268"/>
    </source>
</evidence>
<feature type="compositionally biased region" description="Acidic residues" evidence="22">
    <location>
        <begin position="406"/>
        <end position="415"/>
    </location>
</feature>
<keyword evidence="11" id="KW-0966">Cell projection</keyword>
<organism evidence="26 27">
    <name type="scientific">Monosiga brevicollis</name>
    <name type="common">Choanoflagellate</name>
    <dbReference type="NCBI Taxonomy" id="81824"/>
    <lineage>
        <taxon>Eukaryota</taxon>
        <taxon>Choanoflagellata</taxon>
        <taxon>Craspedida</taxon>
        <taxon>Salpingoecidae</taxon>
        <taxon>Monosiga</taxon>
    </lineage>
</organism>
<dbReference type="GO" id="GO:0043491">
    <property type="term" value="P:phosphatidylinositol 3-kinase/protein kinase B signal transduction"/>
    <property type="evidence" value="ECO:0000318"/>
    <property type="project" value="GO_Central"/>
</dbReference>
<keyword evidence="10" id="KW-0443">Lipid metabolism</keyword>
<dbReference type="InParanoid" id="A9V8Q5"/>
<evidence type="ECO:0000256" key="15">
    <source>
        <dbReference type="ARBA" id="ARBA00043734"/>
    </source>
</evidence>
<dbReference type="GO" id="GO:0050793">
    <property type="term" value="P:regulation of developmental process"/>
    <property type="evidence" value="ECO:0007669"/>
    <property type="project" value="UniProtKB-ARBA"/>
</dbReference>
<evidence type="ECO:0000256" key="14">
    <source>
        <dbReference type="ARBA" id="ARBA00034338"/>
    </source>
</evidence>
<dbReference type="EC" id="3.1.3.48" evidence="5"/>
<accession>A9V8Q5</accession>
<dbReference type="OMA" id="YYGEIIR"/>
<dbReference type="PANTHER" id="PTHR12305">
    <property type="entry name" value="PHOSPHATASE WITH HOMOLOGY TO TENSIN"/>
    <property type="match status" value="1"/>
</dbReference>
<dbReference type="InterPro" id="IPR029023">
    <property type="entry name" value="Tensin_phosphatase"/>
</dbReference>
<dbReference type="PROSITE" id="PS00383">
    <property type="entry name" value="TYR_PHOSPHATASE_1"/>
    <property type="match status" value="1"/>
</dbReference>
<dbReference type="SUPFAM" id="SSF52799">
    <property type="entry name" value="(Phosphotyrosine protein) phosphatases II"/>
    <property type="match status" value="1"/>
</dbReference>
<evidence type="ECO:0000256" key="1">
    <source>
        <dbReference type="ARBA" id="ARBA00004487"/>
    </source>
</evidence>
<dbReference type="Gene3D" id="3.90.190.10">
    <property type="entry name" value="Protein tyrosine phosphatase superfamily"/>
    <property type="match status" value="1"/>
</dbReference>
<dbReference type="RefSeq" id="XP_001749050.1">
    <property type="nucleotide sequence ID" value="XM_001748998.1"/>
</dbReference>
<dbReference type="Pfam" id="PF22785">
    <property type="entry name" value="Tc-R-P"/>
    <property type="match status" value="1"/>
</dbReference>
<comment type="catalytic activity">
    <reaction evidence="20">
        <text>O-phospho-L-threonyl-[protein] + H2O = L-threonyl-[protein] + phosphate</text>
        <dbReference type="Rhea" id="RHEA:47004"/>
        <dbReference type="Rhea" id="RHEA-COMP:11060"/>
        <dbReference type="Rhea" id="RHEA-COMP:11605"/>
        <dbReference type="ChEBI" id="CHEBI:15377"/>
        <dbReference type="ChEBI" id="CHEBI:30013"/>
        <dbReference type="ChEBI" id="CHEBI:43474"/>
        <dbReference type="ChEBI" id="CHEBI:61977"/>
        <dbReference type="EC" id="3.1.3.16"/>
    </reaction>
    <physiologicalReaction direction="left-to-right" evidence="20">
        <dbReference type="Rhea" id="RHEA:47005"/>
    </physiologicalReaction>
</comment>
<dbReference type="EC" id="3.1.3.16" evidence="6"/>
<dbReference type="InterPro" id="IPR051281">
    <property type="entry name" value="Dual-spec_lipid-protein_phosph"/>
</dbReference>
<dbReference type="PROSITE" id="PS51182">
    <property type="entry name" value="C2_TENSIN"/>
    <property type="match status" value="1"/>
</dbReference>
<comment type="catalytic activity">
    <reaction evidence="21">
        <text>O-phospho-L-tyrosyl-[protein] + H2O = L-tyrosyl-[protein] + phosphate</text>
        <dbReference type="Rhea" id="RHEA:10684"/>
        <dbReference type="Rhea" id="RHEA-COMP:10136"/>
        <dbReference type="Rhea" id="RHEA-COMP:20101"/>
        <dbReference type="ChEBI" id="CHEBI:15377"/>
        <dbReference type="ChEBI" id="CHEBI:43474"/>
        <dbReference type="ChEBI" id="CHEBI:46858"/>
        <dbReference type="ChEBI" id="CHEBI:61978"/>
        <dbReference type="EC" id="3.1.3.48"/>
    </reaction>
    <physiologicalReaction direction="left-to-right" evidence="21">
        <dbReference type="Rhea" id="RHEA:10685"/>
    </physiologicalReaction>
</comment>
<name>A9V8Q5_MONBE</name>
<proteinExistence type="inferred from homology"/>
<comment type="catalytic activity">
    <reaction evidence="17">
        <text>1D-myo-inositol 1,3,4,5,6-pentakisphosphate + H2O = 1D-myo-inositol 1,4,5,6-tetrakisphosphate + phosphate</text>
        <dbReference type="Rhea" id="RHEA:77143"/>
        <dbReference type="ChEBI" id="CHEBI:15377"/>
        <dbReference type="ChEBI" id="CHEBI:43474"/>
        <dbReference type="ChEBI" id="CHEBI:57627"/>
        <dbReference type="ChEBI" id="CHEBI:57733"/>
    </reaction>
    <physiologicalReaction direction="left-to-right" evidence="17">
        <dbReference type="Rhea" id="RHEA:77144"/>
    </physiologicalReaction>
</comment>
<dbReference type="Pfam" id="PF10409">
    <property type="entry name" value="PTEN_C2"/>
    <property type="match status" value="1"/>
</dbReference>
<dbReference type="InterPro" id="IPR029021">
    <property type="entry name" value="Prot-tyrosine_phosphatase-like"/>
</dbReference>
<protein>
    <recommendedName>
        <fullName evidence="14">Phosphatidylinositol 3,4,5-trisphosphate 3-phosphatase and dual-specificity protein phosphatase PTEN</fullName>
        <ecNumber evidence="6">3.1.3.16</ecNumber>
        <ecNumber evidence="5">3.1.3.48</ecNumber>
        <ecNumber evidence="4">3.1.3.67</ecNumber>
    </recommendedName>
    <alternativeName>
        <fullName evidence="18">Inositol polyphosphate 3-phosphatase</fullName>
    </alternativeName>
</protein>
<dbReference type="STRING" id="81824.A9V8Q5"/>
<evidence type="ECO:0000256" key="20">
    <source>
        <dbReference type="ARBA" id="ARBA00048832"/>
    </source>
</evidence>
<dbReference type="InterPro" id="IPR000387">
    <property type="entry name" value="Tyr_Pase_dom"/>
</dbReference>
<evidence type="ECO:0000256" key="7">
    <source>
        <dbReference type="ARBA" id="ARBA00022490"/>
    </source>
</evidence>
<dbReference type="GO" id="GO:0016314">
    <property type="term" value="F:phosphatidylinositol-3,4,5-trisphosphate 3-phosphatase activity"/>
    <property type="evidence" value="ECO:0000318"/>
    <property type="project" value="GO_Central"/>
</dbReference>
<evidence type="ECO:0000256" key="9">
    <source>
        <dbReference type="ARBA" id="ARBA00022912"/>
    </source>
</evidence>
<dbReference type="GeneID" id="5894364"/>
<evidence type="ECO:0000313" key="26">
    <source>
        <dbReference type="EMBL" id="EDQ86125.1"/>
    </source>
</evidence>
<evidence type="ECO:0000256" key="5">
    <source>
        <dbReference type="ARBA" id="ARBA00013064"/>
    </source>
</evidence>
<dbReference type="SUPFAM" id="SSF49562">
    <property type="entry name" value="C2 domain (Calcium/lipid-binding domain, CaLB)"/>
    <property type="match status" value="1"/>
</dbReference>
<evidence type="ECO:0000259" key="23">
    <source>
        <dbReference type="PROSITE" id="PS50056"/>
    </source>
</evidence>
<feature type="domain" description="Phosphatase tensin-type" evidence="24">
    <location>
        <begin position="14"/>
        <end position="185"/>
    </location>
</feature>
<evidence type="ECO:0000256" key="11">
    <source>
        <dbReference type="ARBA" id="ARBA00023273"/>
    </source>
</evidence>
<dbReference type="GO" id="GO:0051896">
    <property type="term" value="P:regulation of phosphatidylinositol 3-kinase/protein kinase B signal transduction"/>
    <property type="evidence" value="ECO:0000318"/>
    <property type="project" value="GO_Central"/>
</dbReference>
<dbReference type="Proteomes" id="UP000001357">
    <property type="component" value="Unassembled WGS sequence"/>
</dbReference>
<evidence type="ECO:0000256" key="6">
    <source>
        <dbReference type="ARBA" id="ARBA00013081"/>
    </source>
</evidence>
<dbReference type="PANTHER" id="PTHR12305:SF81">
    <property type="entry name" value="PHOSPHATIDYLINOSITOL 3,4,5-TRISPHOSPHATE 3-PHOSPHATASE AND DUAL-SPECIFICITY PROTEIN PHOSPHATASE PTEN"/>
    <property type="match status" value="1"/>
</dbReference>
<dbReference type="GO" id="GO:0048870">
    <property type="term" value="P:cell motility"/>
    <property type="evidence" value="ECO:0000318"/>
    <property type="project" value="GO_Central"/>
</dbReference>
<dbReference type="GO" id="GO:0005634">
    <property type="term" value="C:nucleus"/>
    <property type="evidence" value="ECO:0000318"/>
    <property type="project" value="GO_Central"/>
</dbReference>
<dbReference type="GO" id="GO:0046856">
    <property type="term" value="P:phosphatidylinositol dephosphorylation"/>
    <property type="evidence" value="ECO:0000318"/>
    <property type="project" value="GO_Central"/>
</dbReference>
<dbReference type="KEGG" id="mbr:MONBRDRAFT_38555"/>
<comment type="similarity">
    <text evidence="3">Belongs to the PTEN phosphatase protein family.</text>
</comment>
<dbReference type="FunCoup" id="A9V8Q5">
    <property type="interactions" value="1070"/>
</dbReference>
<evidence type="ECO:0000256" key="18">
    <source>
        <dbReference type="ARBA" id="ARBA00044309"/>
    </source>
</evidence>
<dbReference type="InterPro" id="IPR003595">
    <property type="entry name" value="Tyr_Pase_cat"/>
</dbReference>
<dbReference type="SMART" id="SM00404">
    <property type="entry name" value="PTPc_motif"/>
    <property type="match status" value="1"/>
</dbReference>
<dbReference type="GO" id="GO:0042995">
    <property type="term" value="C:cell projection"/>
    <property type="evidence" value="ECO:0000318"/>
    <property type="project" value="GO_Central"/>
</dbReference>
<comment type="catalytic activity">
    <reaction evidence="15">
        <text>1D-myo-inositol 1,3,4,5-tetrakisphosphate + H2O = 1D-myo-inositol 1,4,5-trisphosphate + phosphate</text>
        <dbReference type="Rhea" id="RHEA:77155"/>
        <dbReference type="ChEBI" id="CHEBI:15377"/>
        <dbReference type="ChEBI" id="CHEBI:43474"/>
        <dbReference type="ChEBI" id="CHEBI:57895"/>
        <dbReference type="ChEBI" id="CHEBI:203600"/>
    </reaction>
    <physiologicalReaction direction="left-to-right" evidence="15">
        <dbReference type="Rhea" id="RHEA:77156"/>
    </physiologicalReaction>
</comment>
<evidence type="ECO:0000259" key="24">
    <source>
        <dbReference type="PROSITE" id="PS51181"/>
    </source>
</evidence>
<dbReference type="GO" id="GO:0005886">
    <property type="term" value="C:plasma membrane"/>
    <property type="evidence" value="ECO:0000318"/>
    <property type="project" value="GO_Central"/>
</dbReference>
<dbReference type="FunFam" id="3.90.190.10:FF:000029">
    <property type="entry name" value="Phosphatidylinositol 3,4,5-trisphosphate 3-phosphatase and dual-specificity protein phosphatase PTEN"/>
    <property type="match status" value="1"/>
</dbReference>
<dbReference type="InterPro" id="IPR016130">
    <property type="entry name" value="Tyr_Pase_AS"/>
</dbReference>
<feature type="domain" description="C2 tensin-type" evidence="25">
    <location>
        <begin position="190"/>
        <end position="319"/>
    </location>
</feature>
<evidence type="ECO:0000256" key="12">
    <source>
        <dbReference type="ARBA" id="ARBA00034256"/>
    </source>
</evidence>
<comment type="subcellular location">
    <subcellularLocation>
        <location evidence="1">Cell projection</location>
        <location evidence="1">Neuron projection</location>
    </subcellularLocation>
    <subcellularLocation>
        <location evidence="2">Cytoplasm</location>
    </subcellularLocation>
</comment>
<dbReference type="GO" id="GO:0005829">
    <property type="term" value="C:cytosol"/>
    <property type="evidence" value="ECO:0000318"/>
    <property type="project" value="GO_Central"/>
</dbReference>